<evidence type="ECO:0000313" key="3">
    <source>
        <dbReference type="Proteomes" id="UP001153328"/>
    </source>
</evidence>
<name>A0A9W4E8C7_9ACTN</name>
<keyword evidence="3" id="KW-1185">Reference proteome</keyword>
<evidence type="ECO:0000313" key="2">
    <source>
        <dbReference type="EMBL" id="CAG7618432.1"/>
    </source>
</evidence>
<comment type="caution">
    <text evidence="2">The sequence shown here is derived from an EMBL/GenBank/DDBJ whole genome shotgun (WGS) entry which is preliminary data.</text>
</comment>
<sequence length="96" mass="9986">MRGLHDHLRDARPDGAGGGGRHPPVRGQGGAGLRVGEPARRARAQHRAGGAVRGAAAPRRLLTIRHPAWQPGAAPPATRGARPRRGVPRCPPPPPP</sequence>
<accession>A0A9W4E8C7</accession>
<organism evidence="2 3">
    <name type="scientific">Actinacidiphila bryophytorum</name>
    <dbReference type="NCBI Taxonomy" id="1436133"/>
    <lineage>
        <taxon>Bacteria</taxon>
        <taxon>Bacillati</taxon>
        <taxon>Actinomycetota</taxon>
        <taxon>Actinomycetes</taxon>
        <taxon>Kitasatosporales</taxon>
        <taxon>Streptomycetaceae</taxon>
        <taxon>Actinacidiphila</taxon>
    </lineage>
</organism>
<protein>
    <submittedName>
        <fullName evidence="2">Uncharacterized protein</fullName>
    </submittedName>
</protein>
<reference evidence="2" key="1">
    <citation type="submission" date="2021-06" db="EMBL/GenBank/DDBJ databases">
        <authorList>
            <person name="Arsene-Ploetze F."/>
        </authorList>
    </citation>
    <scope>NUCLEOTIDE SEQUENCE</scope>
    <source>
        <strain evidence="2">SBRY1</strain>
    </source>
</reference>
<dbReference type="EMBL" id="CAJVAX010000004">
    <property type="protein sequence ID" value="CAG7618432.1"/>
    <property type="molecule type" value="Genomic_DNA"/>
</dbReference>
<feature type="compositionally biased region" description="Gly residues" evidence="1">
    <location>
        <begin position="15"/>
        <end position="33"/>
    </location>
</feature>
<feature type="compositionally biased region" description="Basic and acidic residues" evidence="1">
    <location>
        <begin position="1"/>
        <end position="13"/>
    </location>
</feature>
<proteinExistence type="predicted"/>
<dbReference type="Proteomes" id="UP001153328">
    <property type="component" value="Unassembled WGS sequence"/>
</dbReference>
<dbReference type="AlphaFoldDB" id="A0A9W4E8C7"/>
<evidence type="ECO:0000256" key="1">
    <source>
        <dbReference type="SAM" id="MobiDB-lite"/>
    </source>
</evidence>
<gene>
    <name evidence="2" type="ORF">SBRY_120136</name>
</gene>
<feature type="compositionally biased region" description="Low complexity" evidence="1">
    <location>
        <begin position="47"/>
        <end position="60"/>
    </location>
</feature>
<feature type="region of interest" description="Disordered" evidence="1">
    <location>
        <begin position="1"/>
        <end position="96"/>
    </location>
</feature>
<feature type="compositionally biased region" description="Low complexity" evidence="1">
    <location>
        <begin position="71"/>
        <end position="80"/>
    </location>
</feature>